<reference evidence="2 3" key="1">
    <citation type="submission" date="2024-06" db="EMBL/GenBank/DDBJ databases">
        <title>Sorghum-associated microbial communities from plants grown in Nebraska, USA.</title>
        <authorList>
            <person name="Schachtman D."/>
        </authorList>
    </citation>
    <scope>NUCLEOTIDE SEQUENCE [LARGE SCALE GENOMIC DNA]</scope>
    <source>
        <strain evidence="2 3">736</strain>
    </source>
</reference>
<dbReference type="InterPro" id="IPR029058">
    <property type="entry name" value="AB_hydrolase_fold"/>
</dbReference>
<evidence type="ECO:0000313" key="3">
    <source>
        <dbReference type="Proteomes" id="UP001549363"/>
    </source>
</evidence>
<keyword evidence="3" id="KW-1185">Reference proteome</keyword>
<protein>
    <submittedName>
        <fullName evidence="2">Esterase</fullName>
        <ecNumber evidence="2">3.1.-.-</ecNumber>
    </submittedName>
</protein>
<name>A0ABV2PN27_9BACI</name>
<sequence>MEQLLVDVGGRDLAVTLDGQGDDTIVFLHGLTGHQHNFYHLVQLLKADFKTVSVDLAGRGESDPSETSSVLQHAKDVSILLEKLAINEPILIGHSMGAFITSIIASEHPHVKGVIYLDGACKIDPALSAILQPSLGRLHKTYLSKDQYLQEMQQLYTMLGITWSEEIEQAVLYEVVEIDGIWKSRMHVQNINEDLQGFADYDPKAIAEKVASPVLLVMATGAIGPLPALFAEPLFQDTVNYTKNIQTFVTSSNHYSMVGDQQPDMNQAIYDFVRSL</sequence>
<dbReference type="SUPFAM" id="SSF53474">
    <property type="entry name" value="alpha/beta-Hydrolases"/>
    <property type="match status" value="1"/>
</dbReference>
<dbReference type="EMBL" id="JBEPSB010000016">
    <property type="protein sequence ID" value="MET4562023.1"/>
    <property type="molecule type" value="Genomic_DNA"/>
</dbReference>
<dbReference type="RefSeq" id="WP_107951512.1">
    <property type="nucleotide sequence ID" value="NZ_CP073713.1"/>
</dbReference>
<dbReference type="PANTHER" id="PTHR43798">
    <property type="entry name" value="MONOACYLGLYCEROL LIPASE"/>
    <property type="match status" value="1"/>
</dbReference>
<evidence type="ECO:0000259" key="1">
    <source>
        <dbReference type="Pfam" id="PF00561"/>
    </source>
</evidence>
<organism evidence="2 3">
    <name type="scientific">Lysinibacillus parviboronicapiens</name>
    <dbReference type="NCBI Taxonomy" id="436516"/>
    <lineage>
        <taxon>Bacteria</taxon>
        <taxon>Bacillati</taxon>
        <taxon>Bacillota</taxon>
        <taxon>Bacilli</taxon>
        <taxon>Bacillales</taxon>
        <taxon>Bacillaceae</taxon>
        <taxon>Lysinibacillus</taxon>
    </lineage>
</organism>
<dbReference type="PANTHER" id="PTHR43798:SF33">
    <property type="entry name" value="HYDROLASE, PUTATIVE (AFU_ORTHOLOGUE AFUA_2G14860)-RELATED"/>
    <property type="match status" value="1"/>
</dbReference>
<dbReference type="Proteomes" id="UP001549363">
    <property type="component" value="Unassembled WGS sequence"/>
</dbReference>
<gene>
    <name evidence="2" type="ORF">ABIA69_003193</name>
</gene>
<proteinExistence type="predicted"/>
<dbReference type="Gene3D" id="3.40.50.1820">
    <property type="entry name" value="alpha/beta hydrolase"/>
    <property type="match status" value="1"/>
</dbReference>
<comment type="caution">
    <text evidence="2">The sequence shown here is derived from an EMBL/GenBank/DDBJ whole genome shotgun (WGS) entry which is preliminary data.</text>
</comment>
<dbReference type="Pfam" id="PF00561">
    <property type="entry name" value="Abhydrolase_1"/>
    <property type="match status" value="1"/>
</dbReference>
<evidence type="ECO:0000313" key="2">
    <source>
        <dbReference type="EMBL" id="MET4562023.1"/>
    </source>
</evidence>
<dbReference type="InterPro" id="IPR050266">
    <property type="entry name" value="AB_hydrolase_sf"/>
</dbReference>
<keyword evidence="2" id="KW-0378">Hydrolase</keyword>
<dbReference type="GO" id="GO:0016787">
    <property type="term" value="F:hydrolase activity"/>
    <property type="evidence" value="ECO:0007669"/>
    <property type="project" value="UniProtKB-KW"/>
</dbReference>
<accession>A0ABV2PN27</accession>
<dbReference type="EC" id="3.1.-.-" evidence="2"/>
<feature type="domain" description="AB hydrolase-1" evidence="1">
    <location>
        <begin position="24"/>
        <end position="128"/>
    </location>
</feature>
<dbReference type="InterPro" id="IPR000073">
    <property type="entry name" value="AB_hydrolase_1"/>
</dbReference>